<evidence type="ECO:0000256" key="1">
    <source>
        <dbReference type="SAM" id="MobiDB-lite"/>
    </source>
</evidence>
<protein>
    <recommendedName>
        <fullName evidence="4">RRM domain-containing protein</fullName>
    </recommendedName>
</protein>
<accession>A0ABR2HN61</accession>
<organism evidence="2 3">
    <name type="scientific">Tritrichomonas musculus</name>
    <dbReference type="NCBI Taxonomy" id="1915356"/>
    <lineage>
        <taxon>Eukaryota</taxon>
        <taxon>Metamonada</taxon>
        <taxon>Parabasalia</taxon>
        <taxon>Tritrichomonadida</taxon>
        <taxon>Tritrichomonadidae</taxon>
        <taxon>Tritrichomonas</taxon>
    </lineage>
</organism>
<name>A0ABR2HN61_9EUKA</name>
<keyword evidence="3" id="KW-1185">Reference proteome</keyword>
<dbReference type="EMBL" id="JAPFFF010000024">
    <property type="protein sequence ID" value="KAK8850156.1"/>
    <property type="molecule type" value="Genomic_DNA"/>
</dbReference>
<feature type="region of interest" description="Disordered" evidence="1">
    <location>
        <begin position="88"/>
        <end position="207"/>
    </location>
</feature>
<feature type="compositionally biased region" description="Acidic residues" evidence="1">
    <location>
        <begin position="138"/>
        <end position="155"/>
    </location>
</feature>
<proteinExistence type="predicted"/>
<comment type="caution">
    <text evidence="2">The sequence shown here is derived from an EMBL/GenBank/DDBJ whole genome shotgun (WGS) entry which is preliminary data.</text>
</comment>
<evidence type="ECO:0008006" key="4">
    <source>
        <dbReference type="Google" id="ProtNLM"/>
    </source>
</evidence>
<feature type="compositionally biased region" description="Acidic residues" evidence="1">
    <location>
        <begin position="167"/>
        <end position="207"/>
    </location>
</feature>
<sequence length="207" mass="24300">MLKFLSQLRQWLLKKYTEIFGIKNASDIQRFCYYPGTKNIYTFIGFDSESKLEKATKAVSFRAMSINKDIYIYPFIINSEENDRSQQKVIQKNISNKKQASSESLNYDYDYDTDGKDDDDDVVEEEKNEENNNNNNIDSDDDIENDIDDDYDDNIEDKNNYSKDDDNGQNEDRDDDDENEDGNNDSKEEEDDINDADIIDDFFDDED</sequence>
<dbReference type="Proteomes" id="UP001470230">
    <property type="component" value="Unassembled WGS sequence"/>
</dbReference>
<evidence type="ECO:0000313" key="2">
    <source>
        <dbReference type="EMBL" id="KAK8850156.1"/>
    </source>
</evidence>
<feature type="compositionally biased region" description="Acidic residues" evidence="1">
    <location>
        <begin position="109"/>
        <end position="128"/>
    </location>
</feature>
<feature type="compositionally biased region" description="Basic and acidic residues" evidence="1">
    <location>
        <begin position="156"/>
        <end position="166"/>
    </location>
</feature>
<reference evidence="2 3" key="1">
    <citation type="submission" date="2024-04" db="EMBL/GenBank/DDBJ databases">
        <title>Tritrichomonas musculus Genome.</title>
        <authorList>
            <person name="Alves-Ferreira E."/>
            <person name="Grigg M."/>
            <person name="Lorenzi H."/>
            <person name="Galac M."/>
        </authorList>
    </citation>
    <scope>NUCLEOTIDE SEQUENCE [LARGE SCALE GENOMIC DNA]</scope>
    <source>
        <strain evidence="2 3">EAF2021</strain>
    </source>
</reference>
<evidence type="ECO:0000313" key="3">
    <source>
        <dbReference type="Proteomes" id="UP001470230"/>
    </source>
</evidence>
<gene>
    <name evidence="2" type="ORF">M9Y10_018276</name>
</gene>
<feature type="compositionally biased region" description="Polar residues" evidence="1">
    <location>
        <begin position="88"/>
        <end position="105"/>
    </location>
</feature>